<dbReference type="Proteomes" id="UP000824204">
    <property type="component" value="Unassembled WGS sequence"/>
</dbReference>
<evidence type="ECO:0000256" key="11">
    <source>
        <dbReference type="PIRSR" id="PIRSR000485-3"/>
    </source>
</evidence>
<evidence type="ECO:0000256" key="2">
    <source>
        <dbReference type="ARBA" id="ARBA00010138"/>
    </source>
</evidence>
<sequence>MYLRDGKLPFDGMHEECGVFGVYSNETRDVAHTAYYGLYALQHRGQESCGIAVAYANKVQYFKGMGLVPEVFTSENLAKLPEGDIAIGHVRYSTTGASLLLNAQPIVFTGKCGKMALAHNGNLTNTKKLREELIRGDAVFQTSIDSEVMALLINKYSDGDIVKGVLQACNYFEGSFALVVMTCDKLIAVRDPYGIRPLVLGKSLDDYVVASETCAIDAVGGNVLRDIKPGEVLVIDSEGEHSYFLHREKKTAACIFEYVYFARPDSIIDGCSVYEARKEAGKILAKYCPVDADIVSGLPDSAVVAARGYSEVSGIPYVEALAKNRYVGRTFIQPDQSMRENSVSVKMNALRSNIRGKRLIIIDDSIVRGTTSRKIVRMLRDAGAKEVHMMICSPVVKHPCHLGIDMQSYSQLIGAGRTVDEICKYIEADSLHYLTVPQLLETCKGAQLDFCTGCFDAGYPYPMDGYQADKHKFE</sequence>
<dbReference type="EMBL" id="DXFX01000105">
    <property type="protein sequence ID" value="HIX08447.1"/>
    <property type="molecule type" value="Genomic_DNA"/>
</dbReference>
<dbReference type="GO" id="GO:0009113">
    <property type="term" value="P:purine nucleobase biosynthetic process"/>
    <property type="evidence" value="ECO:0007669"/>
    <property type="project" value="UniProtKB-UniRule"/>
</dbReference>
<dbReference type="SUPFAM" id="SSF53271">
    <property type="entry name" value="PRTase-like"/>
    <property type="match status" value="1"/>
</dbReference>
<dbReference type="InterPro" id="IPR000836">
    <property type="entry name" value="PRTase_dom"/>
</dbReference>
<comment type="catalytic activity">
    <reaction evidence="7 8">
        <text>5-phospho-beta-D-ribosylamine + L-glutamate + diphosphate = 5-phospho-alpha-D-ribose 1-diphosphate + L-glutamine + H2O</text>
        <dbReference type="Rhea" id="RHEA:14905"/>
        <dbReference type="ChEBI" id="CHEBI:15377"/>
        <dbReference type="ChEBI" id="CHEBI:29985"/>
        <dbReference type="ChEBI" id="CHEBI:33019"/>
        <dbReference type="ChEBI" id="CHEBI:58017"/>
        <dbReference type="ChEBI" id="CHEBI:58359"/>
        <dbReference type="ChEBI" id="CHEBI:58681"/>
        <dbReference type="EC" id="2.4.2.14"/>
    </reaction>
</comment>
<name>A0A9D1V979_9FIRM</name>
<dbReference type="GO" id="GO:0000287">
    <property type="term" value="F:magnesium ion binding"/>
    <property type="evidence" value="ECO:0007669"/>
    <property type="project" value="UniProtKB-UniRule"/>
</dbReference>
<keyword evidence="7 11" id="KW-0408">Iron</keyword>
<evidence type="ECO:0000259" key="12">
    <source>
        <dbReference type="PROSITE" id="PS51278"/>
    </source>
</evidence>
<feature type="domain" description="Glutamine amidotransferase type-2" evidence="12">
    <location>
        <begin position="17"/>
        <end position="238"/>
    </location>
</feature>
<feature type="binding site" evidence="7 11">
    <location>
        <position position="451"/>
    </location>
    <ligand>
        <name>[4Fe-4S] cluster</name>
        <dbReference type="ChEBI" id="CHEBI:49883"/>
    </ligand>
</feature>
<dbReference type="GO" id="GO:0006189">
    <property type="term" value="P:'de novo' IMP biosynthetic process"/>
    <property type="evidence" value="ECO:0007669"/>
    <property type="project" value="UniProtKB-UniRule"/>
</dbReference>
<gene>
    <name evidence="7" type="primary">purF</name>
    <name evidence="13" type="ORF">H9741_08255</name>
</gene>
<dbReference type="EC" id="2.4.2.14" evidence="7"/>
<protein>
    <recommendedName>
        <fullName evidence="7">Amidophosphoribosyltransferase</fullName>
        <shortName evidence="7">ATase</shortName>
        <ecNumber evidence="7">2.4.2.14</ecNumber>
    </recommendedName>
    <alternativeName>
        <fullName evidence="7">Glutamine phosphoribosylpyrophosphate amidotransferase</fullName>
        <shortName evidence="7">GPATase</shortName>
    </alternativeName>
</protein>
<feature type="binding site" evidence="7 10">
    <location>
        <position position="301"/>
    </location>
    <ligand>
        <name>Mg(2+)</name>
        <dbReference type="ChEBI" id="CHEBI:18420"/>
    </ligand>
</feature>
<comment type="cofactor">
    <cofactor evidence="7 11">
        <name>[4Fe-4S] cluster</name>
        <dbReference type="ChEBI" id="CHEBI:49883"/>
    </cofactor>
    <text evidence="7 11">Binds 1 [4Fe-4S] cluster per subunit.</text>
</comment>
<keyword evidence="4 7" id="KW-0808">Transferase</keyword>
<comment type="function">
    <text evidence="7">Catalyzes the formation of phosphoribosylamine from phosphoribosylpyrophosphate (PRPP) and glutamine.</text>
</comment>
<dbReference type="CDD" id="cd06223">
    <property type="entry name" value="PRTases_typeI"/>
    <property type="match status" value="1"/>
</dbReference>
<dbReference type="CDD" id="cd00715">
    <property type="entry name" value="GPATase_N"/>
    <property type="match status" value="1"/>
</dbReference>
<dbReference type="InterPro" id="IPR017932">
    <property type="entry name" value="GATase_2_dom"/>
</dbReference>
<dbReference type="PIRSF" id="PIRSF000485">
    <property type="entry name" value="Amd_phspho_trans"/>
    <property type="match status" value="1"/>
</dbReference>
<keyword evidence="5 7" id="KW-0658">Purine biosynthesis</keyword>
<dbReference type="Gene3D" id="3.40.50.2020">
    <property type="match status" value="1"/>
</dbReference>
<reference evidence="13" key="2">
    <citation type="submission" date="2021-04" db="EMBL/GenBank/DDBJ databases">
        <authorList>
            <person name="Gilroy R."/>
        </authorList>
    </citation>
    <scope>NUCLEOTIDE SEQUENCE</scope>
    <source>
        <strain evidence="13">811</strain>
    </source>
</reference>
<dbReference type="HAMAP" id="MF_01931">
    <property type="entry name" value="PurF"/>
    <property type="match status" value="1"/>
</dbReference>
<evidence type="ECO:0000256" key="1">
    <source>
        <dbReference type="ARBA" id="ARBA00005209"/>
    </source>
</evidence>
<dbReference type="SUPFAM" id="SSF56235">
    <property type="entry name" value="N-terminal nucleophile aminohydrolases (Ntn hydrolases)"/>
    <property type="match status" value="1"/>
</dbReference>
<comment type="cofactor">
    <cofactor evidence="7 10">
        <name>Mg(2+)</name>
        <dbReference type="ChEBI" id="CHEBI:18420"/>
    </cofactor>
    <text evidence="7 10">Binds 1 Mg(2+) ion per subunit.</text>
</comment>
<reference evidence="13" key="1">
    <citation type="journal article" date="2021" name="PeerJ">
        <title>Extensive microbial diversity within the chicken gut microbiome revealed by metagenomics and culture.</title>
        <authorList>
            <person name="Gilroy R."/>
            <person name="Ravi A."/>
            <person name="Getino M."/>
            <person name="Pursley I."/>
            <person name="Horton D.L."/>
            <person name="Alikhan N.F."/>
            <person name="Baker D."/>
            <person name="Gharbi K."/>
            <person name="Hall N."/>
            <person name="Watson M."/>
            <person name="Adriaenssens E.M."/>
            <person name="Foster-Nyarko E."/>
            <person name="Jarju S."/>
            <person name="Secka A."/>
            <person name="Antonio M."/>
            <person name="Oren A."/>
            <person name="Chaudhuri R.R."/>
            <person name="La Ragione R."/>
            <person name="Hildebrand F."/>
            <person name="Pallen M.J."/>
        </authorList>
    </citation>
    <scope>NUCLEOTIDE SEQUENCE</scope>
    <source>
        <strain evidence="13">811</strain>
    </source>
</reference>
<comment type="similarity">
    <text evidence="2 7 8">In the C-terminal section; belongs to the purine/pyrimidine phosphoribosyltransferase family.</text>
</comment>
<keyword evidence="7 10" id="KW-0460">Magnesium</keyword>
<evidence type="ECO:0000256" key="6">
    <source>
        <dbReference type="ARBA" id="ARBA00022962"/>
    </source>
</evidence>
<dbReference type="InterPro" id="IPR005854">
    <property type="entry name" value="PurF"/>
</dbReference>
<feature type="binding site" evidence="7 11">
    <location>
        <position position="454"/>
    </location>
    <ligand>
        <name>[4Fe-4S] cluster</name>
        <dbReference type="ChEBI" id="CHEBI:49883"/>
    </ligand>
</feature>
<keyword evidence="7" id="KW-0004">4Fe-4S</keyword>
<dbReference type="Pfam" id="PF00156">
    <property type="entry name" value="Pribosyltran"/>
    <property type="match status" value="1"/>
</dbReference>
<evidence type="ECO:0000256" key="7">
    <source>
        <dbReference type="HAMAP-Rule" id="MF_01931"/>
    </source>
</evidence>
<evidence type="ECO:0000256" key="4">
    <source>
        <dbReference type="ARBA" id="ARBA00022679"/>
    </source>
</evidence>
<dbReference type="GO" id="GO:0051539">
    <property type="term" value="F:4 iron, 4 sulfur cluster binding"/>
    <property type="evidence" value="ECO:0007669"/>
    <property type="project" value="UniProtKB-KW"/>
</dbReference>
<keyword evidence="7 10" id="KW-0479">Metal-binding</keyword>
<dbReference type="GO" id="GO:0004044">
    <property type="term" value="F:amidophosphoribosyltransferase activity"/>
    <property type="evidence" value="ECO:0007669"/>
    <property type="project" value="UniProtKB-UniRule"/>
</dbReference>
<dbReference type="AlphaFoldDB" id="A0A9D1V979"/>
<dbReference type="InterPro" id="IPR035584">
    <property type="entry name" value="PurF_N"/>
</dbReference>
<keyword evidence="3 7" id="KW-0328">Glycosyltransferase</keyword>
<proteinExistence type="inferred from homology"/>
<evidence type="ECO:0000313" key="13">
    <source>
        <dbReference type="EMBL" id="HIX08447.1"/>
    </source>
</evidence>
<accession>A0A9D1V979</accession>
<evidence type="ECO:0000256" key="3">
    <source>
        <dbReference type="ARBA" id="ARBA00022676"/>
    </source>
</evidence>
<dbReference type="Pfam" id="PF13537">
    <property type="entry name" value="GATase_7"/>
    <property type="match status" value="1"/>
</dbReference>
<evidence type="ECO:0000256" key="5">
    <source>
        <dbReference type="ARBA" id="ARBA00022755"/>
    </source>
</evidence>
<comment type="pathway">
    <text evidence="1 7 8">Purine metabolism; IMP biosynthesis via de novo pathway; N(1)-(5-phospho-D-ribosyl)glycinamide from 5-phospho-alpha-D-ribose 1-diphosphate: step 1/2.</text>
</comment>
<evidence type="ECO:0000256" key="10">
    <source>
        <dbReference type="PIRSR" id="PIRSR000485-2"/>
    </source>
</evidence>
<keyword evidence="7 11" id="KW-0411">Iron-sulfur</keyword>
<feature type="binding site" evidence="7 10">
    <location>
        <position position="363"/>
    </location>
    <ligand>
        <name>Mg(2+)</name>
        <dbReference type="ChEBI" id="CHEBI:18420"/>
    </ligand>
</feature>
<feature type="binding site" evidence="7 11">
    <location>
        <position position="254"/>
    </location>
    <ligand>
        <name>[4Fe-4S] cluster</name>
        <dbReference type="ChEBI" id="CHEBI:49883"/>
    </ligand>
</feature>
<evidence type="ECO:0000313" key="14">
    <source>
        <dbReference type="Proteomes" id="UP000824204"/>
    </source>
</evidence>
<comment type="caution">
    <text evidence="13">The sequence shown here is derived from an EMBL/GenBank/DDBJ whole genome shotgun (WGS) entry which is preliminary data.</text>
</comment>
<dbReference type="InterPro" id="IPR029057">
    <property type="entry name" value="PRTase-like"/>
</dbReference>
<dbReference type="PANTHER" id="PTHR11907">
    <property type="entry name" value="AMIDOPHOSPHORIBOSYLTRANSFERASE"/>
    <property type="match status" value="1"/>
</dbReference>
<dbReference type="Gene3D" id="3.60.20.10">
    <property type="entry name" value="Glutamine Phosphoribosylpyrophosphate, subunit 1, domain 1"/>
    <property type="match status" value="1"/>
</dbReference>
<dbReference type="InterPro" id="IPR029055">
    <property type="entry name" value="Ntn_hydrolases_N"/>
</dbReference>
<feature type="binding site" evidence="7 10">
    <location>
        <position position="364"/>
    </location>
    <ligand>
        <name>Mg(2+)</name>
        <dbReference type="ChEBI" id="CHEBI:18420"/>
    </ligand>
</feature>
<keyword evidence="6 7" id="KW-0315">Glutamine amidotransferase</keyword>
<organism evidence="13 14">
    <name type="scientific">Candidatus Borkfalkia faecipullorum</name>
    <dbReference type="NCBI Taxonomy" id="2838510"/>
    <lineage>
        <taxon>Bacteria</taxon>
        <taxon>Bacillati</taxon>
        <taxon>Bacillota</taxon>
        <taxon>Clostridia</taxon>
        <taxon>Christensenellales</taxon>
        <taxon>Christensenellaceae</taxon>
        <taxon>Candidatus Borkfalkia</taxon>
    </lineage>
</organism>
<evidence type="ECO:0000256" key="9">
    <source>
        <dbReference type="PIRSR" id="PIRSR000485-1"/>
    </source>
</evidence>
<evidence type="ECO:0000256" key="8">
    <source>
        <dbReference type="PIRNR" id="PIRNR000485"/>
    </source>
</evidence>
<dbReference type="PROSITE" id="PS51278">
    <property type="entry name" value="GATASE_TYPE_2"/>
    <property type="match status" value="1"/>
</dbReference>
<feature type="binding site" evidence="7 11">
    <location>
        <position position="400"/>
    </location>
    <ligand>
        <name>[4Fe-4S] cluster</name>
        <dbReference type="ChEBI" id="CHEBI:49883"/>
    </ligand>
</feature>
<feature type="active site" description="Nucleophile" evidence="7 9">
    <location>
        <position position="17"/>
    </location>
</feature>
<dbReference type="NCBIfam" id="TIGR01134">
    <property type="entry name" value="purF"/>
    <property type="match status" value="1"/>
</dbReference>